<reference evidence="1 2" key="1">
    <citation type="submission" date="2016-04" db="EMBL/GenBank/DDBJ databases">
        <title>Complete Genome Sequence of Chryseobacterium sp. IHBB 10212.</title>
        <authorList>
            <person name="Pal M."/>
            <person name="Swarnkar M.K."/>
            <person name="Kaushal K."/>
            <person name="Chhibber S."/>
            <person name="Singh A.K."/>
            <person name="Gulati A."/>
        </authorList>
    </citation>
    <scope>NUCLEOTIDE SEQUENCE [LARGE SCALE GENOMIC DNA]</scope>
    <source>
        <strain evidence="1 2">IHBB 10212</strain>
    </source>
</reference>
<dbReference type="RefSeq" id="WP_066758814.1">
    <property type="nucleotide sequence ID" value="NZ_CP015199.1"/>
</dbReference>
<dbReference type="EMBL" id="CP015199">
    <property type="protein sequence ID" value="ANF52729.1"/>
    <property type="molecule type" value="Genomic_DNA"/>
</dbReference>
<evidence type="ECO:0000313" key="2">
    <source>
        <dbReference type="Proteomes" id="UP000077824"/>
    </source>
</evidence>
<gene>
    <name evidence="1" type="ORF">A0O34_20415</name>
</gene>
<keyword evidence="2" id="KW-1185">Reference proteome</keyword>
<proteinExistence type="predicted"/>
<dbReference type="Proteomes" id="UP000077824">
    <property type="component" value="Chromosome"/>
</dbReference>
<dbReference type="KEGG" id="chh:A0O34_20415"/>
<dbReference type="OrthoDB" id="1321723at2"/>
<organism evidence="1 2">
    <name type="scientific">Chryseobacterium glaciei</name>
    <dbReference type="NCBI Taxonomy" id="1685010"/>
    <lineage>
        <taxon>Bacteria</taxon>
        <taxon>Pseudomonadati</taxon>
        <taxon>Bacteroidota</taxon>
        <taxon>Flavobacteriia</taxon>
        <taxon>Flavobacteriales</taxon>
        <taxon>Weeksellaceae</taxon>
        <taxon>Chryseobacterium group</taxon>
        <taxon>Chryseobacterium</taxon>
    </lineage>
</organism>
<accession>A0A172Y0G1</accession>
<dbReference type="PROSITE" id="PS51257">
    <property type="entry name" value="PROKAR_LIPOPROTEIN"/>
    <property type="match status" value="1"/>
</dbReference>
<protein>
    <recommendedName>
        <fullName evidence="3">Lipoprotein</fullName>
    </recommendedName>
</protein>
<dbReference type="STRING" id="1685010.A0O34_20415"/>
<evidence type="ECO:0000313" key="1">
    <source>
        <dbReference type="EMBL" id="ANF52729.1"/>
    </source>
</evidence>
<sequence length="278" mass="32820">MLQKKIQFLFILFVTFISCQKKEIIQNKSNETLQGHTFLRVTQNKSGNNLFKPCDAEIETYKFYKDSIYHNMGQESDMITKIQISNNNQKISYKGFNTNTNDYESISIEKIEPFYLKINNELFIDELYKSKIKLIKENNCDDDEITKSIDYSINGRWKINCGEGIASMTVQNKNASLIVLANQIYIEMTETKRYDFEKGIAYKLKEIPEDLGTYGIKLDWKEYINDKPIAYVKVIDENTINFYWYGFYNNKTNKREMTECQFNQDSNNKDLILKKCNE</sequence>
<dbReference type="AlphaFoldDB" id="A0A172Y0G1"/>
<evidence type="ECO:0008006" key="3">
    <source>
        <dbReference type="Google" id="ProtNLM"/>
    </source>
</evidence>
<name>A0A172Y0G1_9FLAO</name>